<name>A0A811TZB0_CERCA</name>
<gene>
    <name evidence="1" type="ORF">CCAP1982_LOCUS135</name>
</gene>
<evidence type="ECO:0000313" key="1">
    <source>
        <dbReference type="EMBL" id="CAD6991197.1"/>
    </source>
</evidence>
<sequence>MASIAAGVSVPTGAPRIAEITLHTYLRTVTQGGSVGNNNNGGGGNMRGSTYSVQRVNIPLPITALVQRGNSGNLPAQLLIAIPALRIWPH</sequence>
<dbReference type="OrthoDB" id="298344at2759"/>
<evidence type="ECO:0000313" key="2">
    <source>
        <dbReference type="Proteomes" id="UP000606786"/>
    </source>
</evidence>
<protein>
    <submittedName>
        <fullName evidence="1">(Mediterranean fruit fly) hypothetical protein</fullName>
    </submittedName>
</protein>
<accession>A0A811TZB0</accession>
<organism evidence="1 2">
    <name type="scientific">Ceratitis capitata</name>
    <name type="common">Mediterranean fruit fly</name>
    <name type="synonym">Tephritis capitata</name>
    <dbReference type="NCBI Taxonomy" id="7213"/>
    <lineage>
        <taxon>Eukaryota</taxon>
        <taxon>Metazoa</taxon>
        <taxon>Ecdysozoa</taxon>
        <taxon>Arthropoda</taxon>
        <taxon>Hexapoda</taxon>
        <taxon>Insecta</taxon>
        <taxon>Pterygota</taxon>
        <taxon>Neoptera</taxon>
        <taxon>Endopterygota</taxon>
        <taxon>Diptera</taxon>
        <taxon>Brachycera</taxon>
        <taxon>Muscomorpha</taxon>
        <taxon>Tephritoidea</taxon>
        <taxon>Tephritidae</taxon>
        <taxon>Ceratitis</taxon>
        <taxon>Ceratitis</taxon>
    </lineage>
</organism>
<dbReference type="Proteomes" id="UP000606786">
    <property type="component" value="Unassembled WGS sequence"/>
</dbReference>
<comment type="caution">
    <text evidence="1">The sequence shown here is derived from an EMBL/GenBank/DDBJ whole genome shotgun (WGS) entry which is preliminary data.</text>
</comment>
<keyword evidence="2" id="KW-1185">Reference proteome</keyword>
<dbReference type="AlphaFoldDB" id="A0A811TZB0"/>
<proteinExistence type="predicted"/>
<dbReference type="EMBL" id="CAJHJT010000001">
    <property type="protein sequence ID" value="CAD6991197.1"/>
    <property type="molecule type" value="Genomic_DNA"/>
</dbReference>
<reference evidence="1" key="1">
    <citation type="submission" date="2020-11" db="EMBL/GenBank/DDBJ databases">
        <authorList>
            <person name="Whitehead M."/>
        </authorList>
    </citation>
    <scope>NUCLEOTIDE SEQUENCE</scope>
    <source>
        <strain evidence="1">EGII</strain>
    </source>
</reference>